<evidence type="ECO:0000313" key="2">
    <source>
        <dbReference type="Proteomes" id="UP000283269"/>
    </source>
</evidence>
<sequence length="98" mass="11357">MPGSFYLTNEPLAVYPMTTLLNVFRVLQEKAVYQEESSCASILSVPILGTQHRCRQYLETQKTAEAPSKKDRQGYSVPDGSNQVYLYDDTLRMWYLRR</sequence>
<dbReference type="Proteomes" id="UP000283269">
    <property type="component" value="Unassembled WGS sequence"/>
</dbReference>
<keyword evidence="2" id="KW-1185">Reference proteome</keyword>
<comment type="caution">
    <text evidence="1">The sequence shown here is derived from an EMBL/GenBank/DDBJ whole genome shotgun (WGS) entry which is preliminary data.</text>
</comment>
<dbReference type="EMBL" id="NHYD01003124">
    <property type="protein sequence ID" value="PPQ82552.1"/>
    <property type="molecule type" value="Genomic_DNA"/>
</dbReference>
<accession>A0A409WVM2</accession>
<evidence type="ECO:0000313" key="1">
    <source>
        <dbReference type="EMBL" id="PPQ82552.1"/>
    </source>
</evidence>
<dbReference type="AlphaFoldDB" id="A0A409WVM2"/>
<organism evidence="1 2">
    <name type="scientific">Psilocybe cyanescens</name>
    <dbReference type="NCBI Taxonomy" id="93625"/>
    <lineage>
        <taxon>Eukaryota</taxon>
        <taxon>Fungi</taxon>
        <taxon>Dikarya</taxon>
        <taxon>Basidiomycota</taxon>
        <taxon>Agaricomycotina</taxon>
        <taxon>Agaricomycetes</taxon>
        <taxon>Agaricomycetidae</taxon>
        <taxon>Agaricales</taxon>
        <taxon>Agaricineae</taxon>
        <taxon>Strophariaceae</taxon>
        <taxon>Psilocybe</taxon>
    </lineage>
</organism>
<dbReference type="InParanoid" id="A0A409WVM2"/>
<name>A0A409WVM2_PSICY</name>
<gene>
    <name evidence="1" type="ORF">CVT25_007161</name>
</gene>
<reference evidence="1 2" key="1">
    <citation type="journal article" date="2018" name="Evol. Lett.">
        <title>Horizontal gene cluster transfer increased hallucinogenic mushroom diversity.</title>
        <authorList>
            <person name="Reynolds H.T."/>
            <person name="Vijayakumar V."/>
            <person name="Gluck-Thaler E."/>
            <person name="Korotkin H.B."/>
            <person name="Matheny P.B."/>
            <person name="Slot J.C."/>
        </authorList>
    </citation>
    <scope>NUCLEOTIDE SEQUENCE [LARGE SCALE GENOMIC DNA]</scope>
    <source>
        <strain evidence="1 2">2631</strain>
    </source>
</reference>
<protein>
    <submittedName>
        <fullName evidence="1">Uncharacterized protein</fullName>
    </submittedName>
</protein>
<proteinExistence type="predicted"/>